<dbReference type="AlphaFoldDB" id="A0A517KYP7"/>
<dbReference type="Proteomes" id="UP000316270">
    <property type="component" value="Chromosome 1"/>
</dbReference>
<organism evidence="1 2">
    <name type="scientific">Venturia effusa</name>
    <dbReference type="NCBI Taxonomy" id="50376"/>
    <lineage>
        <taxon>Eukaryota</taxon>
        <taxon>Fungi</taxon>
        <taxon>Dikarya</taxon>
        <taxon>Ascomycota</taxon>
        <taxon>Pezizomycotina</taxon>
        <taxon>Dothideomycetes</taxon>
        <taxon>Pleosporomycetidae</taxon>
        <taxon>Venturiales</taxon>
        <taxon>Venturiaceae</taxon>
        <taxon>Venturia</taxon>
    </lineage>
</organism>
<name>A0A517KYP7_9PEZI</name>
<sequence length="267" mass="30895">MPTLWGYLRYLITPGIVEPRSPELAAVQDVATEEIVSESFVAETSTISTIQPSEAYDDDPQDYLNICHLSDFWYSRLTSEHRKWLSDFKYFKRERHLNAPGWLPANIHYNHHQNTAIANAWSEHRSEGPIWTPWKLVYWTDGSFVASYPRSATGGIIHENSHGQLIARAVSFDPNLVCGPFDCELLSATHGMQMGLDVARDRILNGDYDFIREIVIYLDCQRLLEWFYENRFSPLLGGYLKEMFYWADKVEDAGIKLSLIWVPKREV</sequence>
<gene>
    <name evidence="1" type="ORF">FKW77_010867</name>
</gene>
<evidence type="ECO:0000313" key="2">
    <source>
        <dbReference type="Proteomes" id="UP000316270"/>
    </source>
</evidence>
<protein>
    <submittedName>
        <fullName evidence="1">Uncharacterized protein</fullName>
    </submittedName>
</protein>
<keyword evidence="2" id="KW-1185">Reference proteome</keyword>
<accession>A0A517KYP7</accession>
<proteinExistence type="predicted"/>
<dbReference type="EMBL" id="CP042185">
    <property type="protein sequence ID" value="QDS68500.1"/>
    <property type="molecule type" value="Genomic_DNA"/>
</dbReference>
<reference evidence="1 2" key="1">
    <citation type="submission" date="2019-07" db="EMBL/GenBank/DDBJ databases">
        <title>Finished genome of Venturia effusa.</title>
        <authorList>
            <person name="Young C.A."/>
            <person name="Cox M.P."/>
            <person name="Ganley A.R.D."/>
            <person name="David W.J."/>
        </authorList>
    </citation>
    <scope>NUCLEOTIDE SEQUENCE [LARGE SCALE GENOMIC DNA]</scope>
    <source>
        <strain evidence="2">albino</strain>
    </source>
</reference>
<evidence type="ECO:0000313" key="1">
    <source>
        <dbReference type="EMBL" id="QDS68500.1"/>
    </source>
</evidence>